<evidence type="ECO:0000313" key="2">
    <source>
        <dbReference type="Proteomes" id="UP000322622"/>
    </source>
</evidence>
<reference evidence="1 2" key="1">
    <citation type="submission" date="2019-06" db="EMBL/GenBank/DDBJ databases">
        <title>Complete genome sequence of Streptococcus salivarius LAB813.</title>
        <authorList>
            <person name="Levesque C.M."/>
            <person name="Gong S.-G."/>
            <person name="Dufour D."/>
            <person name="Barbour A."/>
        </authorList>
    </citation>
    <scope>NUCLEOTIDE SEQUENCE [LARGE SCALE GENOMIC DNA]</scope>
    <source>
        <strain evidence="1 2">LAB813</strain>
    </source>
</reference>
<organism evidence="1 2">
    <name type="scientific">Streptococcus salivarius</name>
    <dbReference type="NCBI Taxonomy" id="1304"/>
    <lineage>
        <taxon>Bacteria</taxon>
        <taxon>Bacillati</taxon>
        <taxon>Bacillota</taxon>
        <taxon>Bacilli</taxon>
        <taxon>Lactobacillales</taxon>
        <taxon>Streptococcaceae</taxon>
        <taxon>Streptococcus</taxon>
    </lineage>
</organism>
<name>A0AB37CL89_STRSL</name>
<dbReference type="RefSeq" id="WP_118185549.1">
    <property type="nucleotide sequence ID" value="NZ_AP031488.1"/>
</dbReference>
<dbReference type="Proteomes" id="UP000322622">
    <property type="component" value="Chromosome"/>
</dbReference>
<dbReference type="AlphaFoldDB" id="A0AB37CL89"/>
<sequence>MEMMSRPSKEVLVFSKNIRKWIIGDKTISGKKQFIFKEDTPQDVLDLFQEIKPKLDFAY</sequence>
<dbReference type="EMBL" id="CP040804">
    <property type="protein sequence ID" value="QEM32577.1"/>
    <property type="molecule type" value="Genomic_DNA"/>
</dbReference>
<gene>
    <name evidence="1" type="ORF">FHI56_06615</name>
</gene>
<protein>
    <submittedName>
        <fullName evidence="1">Uncharacterized protein</fullName>
    </submittedName>
</protein>
<evidence type="ECO:0000313" key="1">
    <source>
        <dbReference type="EMBL" id="QEM32577.1"/>
    </source>
</evidence>
<accession>A0AB37CL89</accession>
<proteinExistence type="predicted"/>